<dbReference type="AlphaFoldDB" id="A0A8U0KVD0"/>
<dbReference type="EMBL" id="CABWKI010000012">
    <property type="protein sequence ID" value="VWQ35393.1"/>
    <property type="molecule type" value="Genomic_DNA"/>
</dbReference>
<evidence type="ECO:0000313" key="1">
    <source>
        <dbReference type="EMBL" id="VWQ27655.1"/>
    </source>
</evidence>
<dbReference type="EMBL" id="CABWKE010000012">
    <property type="protein sequence ID" value="VWQ27655.1"/>
    <property type="molecule type" value="Genomic_DNA"/>
</dbReference>
<name>A0A8U0KVD0_BIFLI</name>
<evidence type="ECO:0000313" key="4">
    <source>
        <dbReference type="Proteomes" id="UP000494270"/>
    </source>
</evidence>
<evidence type="ECO:0000313" key="3">
    <source>
        <dbReference type="Proteomes" id="UP000494179"/>
    </source>
</evidence>
<accession>A0A8U0KVD0</accession>
<reference evidence="3 4" key="1">
    <citation type="submission" date="2019-10" db="EMBL/GenBank/DDBJ databases">
        <authorList>
            <consortium name="Melissa Lawson"/>
            <person name="O'neill I."/>
        </authorList>
    </citation>
    <scope>NUCLEOTIDE SEQUENCE [LARGE SCALE GENOMIC DNA]</scope>
    <source>
        <strain evidence="2">LH_664</strain>
        <strain evidence="1">LH_665</strain>
    </source>
</reference>
<dbReference type="Proteomes" id="UP000494270">
    <property type="component" value="Unassembled WGS sequence"/>
</dbReference>
<comment type="caution">
    <text evidence="1">The sequence shown here is derived from an EMBL/GenBank/DDBJ whole genome shotgun (WGS) entry which is preliminary data.</text>
</comment>
<evidence type="ECO:0000313" key="2">
    <source>
        <dbReference type="EMBL" id="VWQ35393.1"/>
    </source>
</evidence>
<organism evidence="1 4">
    <name type="scientific">Bifidobacterium longum subsp. infantis</name>
    <dbReference type="NCBI Taxonomy" id="1682"/>
    <lineage>
        <taxon>Bacteria</taxon>
        <taxon>Bacillati</taxon>
        <taxon>Actinomycetota</taxon>
        <taxon>Actinomycetes</taxon>
        <taxon>Bifidobacteriales</taxon>
        <taxon>Bifidobacteriaceae</taxon>
        <taxon>Bifidobacterium</taxon>
    </lineage>
</organism>
<dbReference type="RefSeq" id="WP_174773892.1">
    <property type="nucleotide sequence ID" value="NZ_CABWKE010000012.1"/>
</dbReference>
<protein>
    <submittedName>
        <fullName evidence="1">Uncharacterized protein</fullName>
    </submittedName>
</protein>
<dbReference type="Proteomes" id="UP000494179">
    <property type="component" value="Unassembled WGS sequence"/>
</dbReference>
<gene>
    <name evidence="2" type="ORF">BIFLH664_01100</name>
    <name evidence="1" type="ORF">BIFLH665_00750</name>
</gene>
<sequence length="83" mass="9018">MIEIMRFIIDKHHETYQAHMADAICGIEAISIERLGMWERAIRACPDLVSGPSAEPHAAEFMAHPSYGDGGIAAAVRLRSAGV</sequence>
<proteinExistence type="predicted"/>